<accession>A0A5M5BVQ6</accession>
<comment type="caution">
    <text evidence="1">The sequence shown here is derived from an EMBL/GenBank/DDBJ whole genome shotgun (WGS) entry which is preliminary data.</text>
</comment>
<proteinExistence type="predicted"/>
<evidence type="ECO:0000313" key="1">
    <source>
        <dbReference type="EMBL" id="KAA3933344.1"/>
    </source>
</evidence>
<protein>
    <submittedName>
        <fullName evidence="1">Uncharacterized protein</fullName>
    </submittedName>
</protein>
<dbReference type="AlphaFoldDB" id="A0A5M5BVQ6"/>
<evidence type="ECO:0000313" key="2">
    <source>
        <dbReference type="Proteomes" id="UP000323717"/>
    </source>
</evidence>
<name>A0A5M5BVQ6_BACOV</name>
<organism evidence="1 2">
    <name type="scientific">Bacteroides ovatus</name>
    <dbReference type="NCBI Taxonomy" id="28116"/>
    <lineage>
        <taxon>Bacteria</taxon>
        <taxon>Pseudomonadati</taxon>
        <taxon>Bacteroidota</taxon>
        <taxon>Bacteroidia</taxon>
        <taxon>Bacteroidales</taxon>
        <taxon>Bacteroidaceae</taxon>
        <taxon>Bacteroides</taxon>
    </lineage>
</organism>
<sequence length="62" mass="7299">MPSPFQNFAQSRSLRVTMRNPETGTVTPLKGWVGNNLRERKKQPYLTTFPYLHFTYSLPHFN</sequence>
<dbReference type="Proteomes" id="UP000323717">
    <property type="component" value="Unassembled WGS sequence"/>
</dbReference>
<reference evidence="1 2" key="1">
    <citation type="journal article" date="2019" name="Nat. Med.">
        <title>A library of human gut bacterial isolates paired with longitudinal multiomics data enables mechanistic microbiome research.</title>
        <authorList>
            <person name="Poyet M."/>
            <person name="Groussin M."/>
            <person name="Gibbons S.M."/>
            <person name="Avila-Pacheco J."/>
            <person name="Jiang X."/>
            <person name="Kearney S.M."/>
            <person name="Perrotta A.R."/>
            <person name="Berdy B."/>
            <person name="Zhao S."/>
            <person name="Lieberman T.D."/>
            <person name="Swanson P.K."/>
            <person name="Smith M."/>
            <person name="Roesemann S."/>
            <person name="Alexander J.E."/>
            <person name="Rich S.A."/>
            <person name="Livny J."/>
            <person name="Vlamakis H."/>
            <person name="Clish C."/>
            <person name="Bullock K."/>
            <person name="Deik A."/>
            <person name="Scott J."/>
            <person name="Pierce K.A."/>
            <person name="Xavier R.J."/>
            <person name="Alm E.J."/>
        </authorList>
    </citation>
    <scope>NUCLEOTIDE SEQUENCE [LARGE SCALE GENOMIC DNA]</scope>
    <source>
        <strain evidence="1 2">BIOML-A163</strain>
    </source>
</reference>
<dbReference type="EMBL" id="VWLE01000865">
    <property type="protein sequence ID" value="KAA3933344.1"/>
    <property type="molecule type" value="Genomic_DNA"/>
</dbReference>
<gene>
    <name evidence="1" type="ORF">F3D71_29915</name>
</gene>